<dbReference type="SMART" id="SM00355">
    <property type="entry name" value="ZnF_C2H2"/>
    <property type="match status" value="2"/>
</dbReference>
<keyword evidence="5" id="KW-0862">Zinc</keyword>
<dbReference type="PROSITE" id="PS00028">
    <property type="entry name" value="ZINC_FINGER_C2H2_1"/>
    <property type="match status" value="2"/>
</dbReference>
<evidence type="ECO:0000313" key="11">
    <source>
        <dbReference type="RefSeq" id="XP_006823002.1"/>
    </source>
</evidence>
<organism evidence="10 11">
    <name type="scientific">Saccoglossus kowalevskii</name>
    <name type="common">Acorn worm</name>
    <dbReference type="NCBI Taxonomy" id="10224"/>
    <lineage>
        <taxon>Eukaryota</taxon>
        <taxon>Metazoa</taxon>
        <taxon>Hemichordata</taxon>
        <taxon>Enteropneusta</taxon>
        <taxon>Harrimaniidae</taxon>
        <taxon>Saccoglossus</taxon>
    </lineage>
</organism>
<feature type="compositionally biased region" description="Acidic residues" evidence="8">
    <location>
        <begin position="254"/>
        <end position="275"/>
    </location>
</feature>
<keyword evidence="6" id="KW-0539">Nucleus</keyword>
<evidence type="ECO:0000256" key="4">
    <source>
        <dbReference type="ARBA" id="ARBA00022771"/>
    </source>
</evidence>
<comment type="subcellular location">
    <subcellularLocation>
        <location evidence="1">Nucleus</location>
    </subcellularLocation>
</comment>
<evidence type="ECO:0000256" key="6">
    <source>
        <dbReference type="ARBA" id="ARBA00023242"/>
    </source>
</evidence>
<feature type="compositionally biased region" description="Low complexity" evidence="8">
    <location>
        <begin position="234"/>
        <end position="249"/>
    </location>
</feature>
<evidence type="ECO:0000256" key="8">
    <source>
        <dbReference type="SAM" id="MobiDB-lite"/>
    </source>
</evidence>
<gene>
    <name evidence="11" type="primary">LOC102809699</name>
</gene>
<dbReference type="Gene3D" id="3.30.160.60">
    <property type="entry name" value="Classic Zinc Finger"/>
    <property type="match status" value="2"/>
</dbReference>
<keyword evidence="2" id="KW-0479">Metal-binding</keyword>
<keyword evidence="3" id="KW-0677">Repeat</keyword>
<dbReference type="GeneID" id="102809699"/>
<accession>A0ABM0MSL1</accession>
<dbReference type="SUPFAM" id="SSF57667">
    <property type="entry name" value="beta-beta-alpha zinc fingers"/>
    <property type="match status" value="1"/>
</dbReference>
<dbReference type="InterPro" id="IPR013087">
    <property type="entry name" value="Znf_C2H2_type"/>
</dbReference>
<proteinExistence type="predicted"/>
<evidence type="ECO:0000256" key="5">
    <source>
        <dbReference type="ARBA" id="ARBA00022833"/>
    </source>
</evidence>
<protein>
    <submittedName>
        <fullName evidence="11">Asparagine-rich zinc finger protein AZF1-like</fullName>
    </submittedName>
</protein>
<evidence type="ECO:0000259" key="9">
    <source>
        <dbReference type="PROSITE" id="PS50157"/>
    </source>
</evidence>
<feature type="compositionally biased region" description="Basic and acidic residues" evidence="8">
    <location>
        <begin position="328"/>
        <end position="337"/>
    </location>
</feature>
<dbReference type="PANTHER" id="PTHR24394:SF44">
    <property type="entry name" value="ZINC FINGER PROTEIN 271-LIKE"/>
    <property type="match status" value="1"/>
</dbReference>
<dbReference type="Pfam" id="PF00096">
    <property type="entry name" value="zf-C2H2"/>
    <property type="match status" value="2"/>
</dbReference>
<reference evidence="11" key="1">
    <citation type="submission" date="2025-08" db="UniProtKB">
        <authorList>
            <consortium name="RefSeq"/>
        </authorList>
    </citation>
    <scope>IDENTIFICATION</scope>
    <source>
        <tissue evidence="11">Testes</tissue>
    </source>
</reference>
<feature type="compositionally biased region" description="Basic and acidic residues" evidence="8">
    <location>
        <begin position="279"/>
        <end position="296"/>
    </location>
</feature>
<dbReference type="PANTHER" id="PTHR24394">
    <property type="entry name" value="ZINC FINGER PROTEIN"/>
    <property type="match status" value="1"/>
</dbReference>
<feature type="compositionally biased region" description="Polar residues" evidence="8">
    <location>
        <begin position="315"/>
        <end position="327"/>
    </location>
</feature>
<evidence type="ECO:0000256" key="3">
    <source>
        <dbReference type="ARBA" id="ARBA00022737"/>
    </source>
</evidence>
<evidence type="ECO:0000256" key="1">
    <source>
        <dbReference type="ARBA" id="ARBA00004123"/>
    </source>
</evidence>
<dbReference type="Proteomes" id="UP000694865">
    <property type="component" value="Unplaced"/>
</dbReference>
<dbReference type="RefSeq" id="XP_006823002.1">
    <property type="nucleotide sequence ID" value="XM_006822939.1"/>
</dbReference>
<feature type="region of interest" description="Disordered" evidence="8">
    <location>
        <begin position="311"/>
        <end position="340"/>
    </location>
</feature>
<name>A0ABM0MSL1_SACKO</name>
<keyword evidence="4 7" id="KW-0863">Zinc-finger</keyword>
<feature type="compositionally biased region" description="Polar residues" evidence="8">
    <location>
        <begin position="13"/>
        <end position="24"/>
    </location>
</feature>
<feature type="domain" description="C2H2-type" evidence="9">
    <location>
        <begin position="147"/>
        <end position="174"/>
    </location>
</feature>
<evidence type="ECO:0000313" key="10">
    <source>
        <dbReference type="Proteomes" id="UP000694865"/>
    </source>
</evidence>
<feature type="domain" description="C2H2-type" evidence="9">
    <location>
        <begin position="175"/>
        <end position="198"/>
    </location>
</feature>
<evidence type="ECO:0000256" key="7">
    <source>
        <dbReference type="PROSITE-ProRule" id="PRU00042"/>
    </source>
</evidence>
<dbReference type="InterPro" id="IPR036236">
    <property type="entry name" value="Znf_C2H2_sf"/>
</dbReference>
<feature type="compositionally biased region" description="Polar residues" evidence="8">
    <location>
        <begin position="60"/>
        <end position="138"/>
    </location>
</feature>
<feature type="region of interest" description="Disordered" evidence="8">
    <location>
        <begin position="60"/>
        <end position="140"/>
    </location>
</feature>
<feature type="region of interest" description="Disordered" evidence="8">
    <location>
        <begin position="1"/>
        <end position="24"/>
    </location>
</feature>
<evidence type="ECO:0000256" key="2">
    <source>
        <dbReference type="ARBA" id="ARBA00022723"/>
    </source>
</evidence>
<dbReference type="PROSITE" id="PS50157">
    <property type="entry name" value="ZINC_FINGER_C2H2_2"/>
    <property type="match status" value="2"/>
</dbReference>
<sequence>MLRFKTTPYDLANQGTMPRSQTTPYDLAYQGTMPRFETTPNDLSNQGYYVKISNYTNDLANQGTMPRSQTTPYDRVNQGTMPRSQTTPYDLSNQDTMPRSQTTPNDLASQGTMPRSQTTPYDLSNQDTMPRSQTTPNDLANLGEKKHRCEVCGKQFGRIGHYKDHLRIHTGEKPFKCNVCSKAFSQRSGMKYHMVKEHDCSSSDDHKISSFYASGNQNMMADAVAMDIKDESAVSSPSMSVSSSSLDNSVSKDEESENEDEDLEDDDNSDNEESNDVINGKEDKTPQKKSNRKVDEHNSLLKQVLLEPMPKYNVNPISTNGGETTATRCKETSDRTISDSNVDSHSIYLSEEISKDFGEMNFPSPVNDAPMVHPVLQEYTTF</sequence>
<feature type="region of interest" description="Disordered" evidence="8">
    <location>
        <begin position="234"/>
        <end position="296"/>
    </location>
</feature>
<keyword evidence="10" id="KW-1185">Reference proteome</keyword>